<reference evidence="3 4" key="1">
    <citation type="journal article" date="2015" name="Genome Announc.">
        <title>Complete Genome Sequencing of Protease-Producing Novel Arthrobacter sp. Strain IHBB 11108 Using PacBio Single-Molecule Real-Time Sequencing Technology.</title>
        <authorList>
            <person name="Kiran S."/>
            <person name="Swarnkar M.K."/>
            <person name="Pal M."/>
            <person name="Thakur R."/>
            <person name="Tewari R."/>
            <person name="Singh A.K."/>
            <person name="Gulati A."/>
        </authorList>
    </citation>
    <scope>NUCLEOTIDE SEQUENCE [LARGE SCALE GENOMIC DNA]</scope>
    <source>
        <strain evidence="3 4">IHBB 11108</strain>
    </source>
</reference>
<proteinExistence type="predicted"/>
<dbReference type="InterPro" id="IPR050300">
    <property type="entry name" value="GDXG_lipolytic_enzyme"/>
</dbReference>
<dbReference type="PANTHER" id="PTHR48081:SF8">
    <property type="entry name" value="ALPHA_BETA HYDROLASE FOLD-3 DOMAIN-CONTAINING PROTEIN-RELATED"/>
    <property type="match status" value="1"/>
</dbReference>
<protein>
    <recommendedName>
        <fullName evidence="2">Alpha/beta hydrolase fold-3 domain-containing protein</fullName>
    </recommendedName>
</protein>
<dbReference type="Pfam" id="PF07859">
    <property type="entry name" value="Abhydrolase_3"/>
    <property type="match status" value="1"/>
</dbReference>
<keyword evidence="4" id="KW-1185">Reference proteome</keyword>
<keyword evidence="1" id="KW-0378">Hydrolase</keyword>
<dbReference type="AlphaFoldDB" id="A0A0D4C2Q5"/>
<dbReference type="Proteomes" id="UP000061839">
    <property type="component" value="Chromosome"/>
</dbReference>
<evidence type="ECO:0000313" key="4">
    <source>
        <dbReference type="Proteomes" id="UP000061839"/>
    </source>
</evidence>
<sequence>MGLNGPEVPIRDVVVELADYPNVTVRLHYPPGVDPLNASGANLPVVLSFFGGGFRHGGFDAPGFREAYKFRAAEAGVIIAAVGYALAPEHPWPAAAEQGYAALDWVFQHAEEIGARPDRIAVAGASSGGNLAVVSTLINQDRAQHPVAAQVLEVPALDLSRGHLDFSMLDELNMDSEAVGQNLLKLVEDYIPDAASRTHRYASPLLVEDLSGLPPAYIFTAEYDPLRADGEAYAGRLSQAGVATYCVRNIGQTHTSGGNLGVSPAARVASDVIIGIFKKLHD</sequence>
<feature type="domain" description="Alpha/beta hydrolase fold-3" evidence="2">
    <location>
        <begin position="46"/>
        <end position="254"/>
    </location>
</feature>
<dbReference type="GO" id="GO:0016787">
    <property type="term" value="F:hydrolase activity"/>
    <property type="evidence" value="ECO:0007669"/>
    <property type="project" value="UniProtKB-KW"/>
</dbReference>
<accession>A0A0D4C2Q5</accession>
<dbReference type="Gene3D" id="3.40.50.1820">
    <property type="entry name" value="alpha/beta hydrolase"/>
    <property type="match status" value="1"/>
</dbReference>
<dbReference type="STRING" id="1618207.UM93_02700"/>
<organism evidence="3 4">
    <name type="scientific">Psychromicrobium lacuslunae</name>
    <dbReference type="NCBI Taxonomy" id="1618207"/>
    <lineage>
        <taxon>Bacteria</taxon>
        <taxon>Bacillati</taxon>
        <taxon>Actinomycetota</taxon>
        <taxon>Actinomycetes</taxon>
        <taxon>Micrococcales</taxon>
        <taxon>Micrococcaceae</taxon>
        <taxon>Psychromicrobium</taxon>
    </lineage>
</organism>
<evidence type="ECO:0000256" key="1">
    <source>
        <dbReference type="ARBA" id="ARBA00022801"/>
    </source>
</evidence>
<evidence type="ECO:0000313" key="3">
    <source>
        <dbReference type="EMBL" id="AJT42824.1"/>
    </source>
</evidence>
<dbReference type="KEGG" id="ari:UM93_02700"/>
<dbReference type="InterPro" id="IPR013094">
    <property type="entry name" value="AB_hydrolase_3"/>
</dbReference>
<dbReference type="PANTHER" id="PTHR48081">
    <property type="entry name" value="AB HYDROLASE SUPERFAMILY PROTEIN C4A8.06C"/>
    <property type="match status" value="1"/>
</dbReference>
<dbReference type="HOGENOM" id="CLU_012494_6_4_11"/>
<dbReference type="EMBL" id="CP011005">
    <property type="protein sequence ID" value="AJT42824.1"/>
    <property type="molecule type" value="Genomic_DNA"/>
</dbReference>
<dbReference type="InterPro" id="IPR029058">
    <property type="entry name" value="AB_hydrolase_fold"/>
</dbReference>
<gene>
    <name evidence="3" type="ORF">UM93_02700</name>
</gene>
<evidence type="ECO:0000259" key="2">
    <source>
        <dbReference type="Pfam" id="PF07859"/>
    </source>
</evidence>
<name>A0A0D4C2Q5_9MICC</name>
<dbReference type="PATRIC" id="fig|1618207.4.peg.552"/>
<dbReference type="SUPFAM" id="SSF53474">
    <property type="entry name" value="alpha/beta-Hydrolases"/>
    <property type="match status" value="1"/>
</dbReference>